<evidence type="ECO:0000313" key="2">
    <source>
        <dbReference type="EMBL" id="CAH1780474.1"/>
    </source>
</evidence>
<dbReference type="PANTHER" id="PTHR22192">
    <property type="entry name" value="SPERIOLIN"/>
    <property type="match status" value="1"/>
</dbReference>
<feature type="compositionally biased region" description="Pro residues" evidence="1">
    <location>
        <begin position="161"/>
        <end position="170"/>
    </location>
</feature>
<sequence>MASGSPRDSFATLEEQDPFKTFETFEMETAGPMSVFTLDKLNKDNNRLIAENYFLRRAIELRKHNSKLKSANVLAGVLSMLDDHEPNMGSILSPVAEILKRHKEQISEQTNQGLPTCTIGGQSRPPNVPPSTPRTPSSIRTTQPITTKPTNRTKQSSDEIPSPPPSPPRISPSDLAMEPEHSSLKLNIADAEQSKAQSPRPARLNTSDLPDPKSPSFNDSREHVIFIYEANKDRQNSPRSHNMNQQQYNEFLGQQVVGSKLQSSTMQPQHTLGNTDNGYYNASYSNDGVFPTRTPIRRKATIVGTIGHGYIWEADKIGDPIAMSTPIQKRDASTMPRHKDMSSNTMDVKPKSHRKSQSMVHMSSEKDKECGSESRPLTSKSQKILVTPGHGEVYDYYMSTQTPSALHASYTDGLLNKMNQTKRIIGEIAFQLDRRILFYVFNKNKKSGEKMDKKRFYGYTIGNLEHMIKLDSCDPETGKLNHMQYMNLKYRFDFIKRSLYPLGYRMEHHPNLAIKLVNKYGLLHGPPVKGSVDEQGINNPLVVQHLLRKIVPRHEIEDVLIIFESLVLLAHDDGKALFLW</sequence>
<dbReference type="Pfam" id="PF15059">
    <property type="entry name" value="Speriolin_C"/>
    <property type="match status" value="1"/>
</dbReference>
<comment type="caution">
    <text evidence="2">The sequence shown here is derived from an EMBL/GenBank/DDBJ whole genome shotgun (WGS) entry which is preliminary data.</text>
</comment>
<dbReference type="EMBL" id="CAIIXF020000003">
    <property type="protein sequence ID" value="CAH1780474.1"/>
    <property type="molecule type" value="Genomic_DNA"/>
</dbReference>
<feature type="compositionally biased region" description="Low complexity" evidence="1">
    <location>
        <begin position="134"/>
        <end position="144"/>
    </location>
</feature>
<gene>
    <name evidence="2" type="ORF">OFUS_LOCUS7164</name>
</gene>
<feature type="compositionally biased region" description="Basic and acidic residues" evidence="1">
    <location>
        <begin position="363"/>
        <end position="372"/>
    </location>
</feature>
<name>A0A8J1Y7U9_OWEFU</name>
<feature type="compositionally biased region" description="Basic and acidic residues" evidence="1">
    <location>
        <begin position="328"/>
        <end position="341"/>
    </location>
</feature>
<accession>A0A8J1Y7U9</accession>
<keyword evidence="3" id="KW-1185">Reference proteome</keyword>
<feature type="region of interest" description="Disordered" evidence="1">
    <location>
        <begin position="191"/>
        <end position="219"/>
    </location>
</feature>
<dbReference type="AlphaFoldDB" id="A0A8J1Y7U9"/>
<dbReference type="InterPro" id="IPR029384">
    <property type="entry name" value="Speriolin_C"/>
</dbReference>
<dbReference type="PANTHER" id="PTHR22192:SF17">
    <property type="entry name" value="SPERIOLIN-LIKE PROTEIN"/>
    <property type="match status" value="1"/>
</dbReference>
<dbReference type="OrthoDB" id="6114770at2759"/>
<dbReference type="InterPro" id="IPR026715">
    <property type="entry name" value="SPATC1"/>
</dbReference>
<dbReference type="GO" id="GO:0005813">
    <property type="term" value="C:centrosome"/>
    <property type="evidence" value="ECO:0007669"/>
    <property type="project" value="TreeGrafter"/>
</dbReference>
<dbReference type="Proteomes" id="UP000749559">
    <property type="component" value="Unassembled WGS sequence"/>
</dbReference>
<organism evidence="2 3">
    <name type="scientific">Owenia fusiformis</name>
    <name type="common">Polychaete worm</name>
    <dbReference type="NCBI Taxonomy" id="6347"/>
    <lineage>
        <taxon>Eukaryota</taxon>
        <taxon>Metazoa</taxon>
        <taxon>Spiralia</taxon>
        <taxon>Lophotrochozoa</taxon>
        <taxon>Annelida</taxon>
        <taxon>Polychaeta</taxon>
        <taxon>Sedentaria</taxon>
        <taxon>Canalipalpata</taxon>
        <taxon>Sabellida</taxon>
        <taxon>Oweniida</taxon>
        <taxon>Oweniidae</taxon>
        <taxon>Owenia</taxon>
    </lineage>
</organism>
<feature type="compositionally biased region" description="Polar residues" evidence="1">
    <location>
        <begin position="110"/>
        <end position="121"/>
    </location>
</feature>
<evidence type="ECO:0000313" key="3">
    <source>
        <dbReference type="Proteomes" id="UP000749559"/>
    </source>
</evidence>
<proteinExistence type="predicted"/>
<protein>
    <submittedName>
        <fullName evidence="2">Uncharacterized protein</fullName>
    </submittedName>
</protein>
<feature type="compositionally biased region" description="Polar residues" evidence="1">
    <location>
        <begin position="145"/>
        <end position="154"/>
    </location>
</feature>
<feature type="region of interest" description="Disordered" evidence="1">
    <location>
        <begin position="110"/>
        <end position="179"/>
    </location>
</feature>
<reference evidence="2" key="1">
    <citation type="submission" date="2022-03" db="EMBL/GenBank/DDBJ databases">
        <authorList>
            <person name="Martin C."/>
        </authorList>
    </citation>
    <scope>NUCLEOTIDE SEQUENCE</scope>
</reference>
<feature type="region of interest" description="Disordered" evidence="1">
    <location>
        <begin position="327"/>
        <end position="380"/>
    </location>
</feature>
<evidence type="ECO:0000256" key="1">
    <source>
        <dbReference type="SAM" id="MobiDB-lite"/>
    </source>
</evidence>